<keyword evidence="1" id="KW-0479">Metal-binding</keyword>
<evidence type="ECO:0000256" key="1">
    <source>
        <dbReference type="PROSITE-ProRule" id="PRU00047"/>
    </source>
</evidence>
<comment type="caution">
    <text evidence="3">The sequence shown here is derived from an EMBL/GenBank/DDBJ whole genome shotgun (WGS) entry which is preliminary data.</text>
</comment>
<proteinExistence type="predicted"/>
<dbReference type="Gene3D" id="4.10.60.10">
    <property type="entry name" value="Zinc finger, CCHC-type"/>
    <property type="match status" value="1"/>
</dbReference>
<reference evidence="3 4" key="1">
    <citation type="journal article" date="2024" name="BMC Genomics">
        <title>De novo assembly and annotation of Popillia japonica's genome with initial clues to its potential as an invasive pest.</title>
        <authorList>
            <person name="Cucini C."/>
            <person name="Boschi S."/>
            <person name="Funari R."/>
            <person name="Cardaioli E."/>
            <person name="Iannotti N."/>
            <person name="Marturano G."/>
            <person name="Paoli F."/>
            <person name="Bruttini M."/>
            <person name="Carapelli A."/>
            <person name="Frati F."/>
            <person name="Nardi F."/>
        </authorList>
    </citation>
    <scope>NUCLEOTIDE SEQUENCE [LARGE SCALE GENOMIC DNA]</scope>
    <source>
        <strain evidence="3">DMR45628</strain>
    </source>
</reference>
<dbReference type="InterPro" id="IPR043128">
    <property type="entry name" value="Rev_trsase/Diguanyl_cyclase"/>
</dbReference>
<dbReference type="PROSITE" id="PS50158">
    <property type="entry name" value="ZF_CCHC"/>
    <property type="match status" value="1"/>
</dbReference>
<dbReference type="GO" id="GO:0008270">
    <property type="term" value="F:zinc ion binding"/>
    <property type="evidence" value="ECO:0007669"/>
    <property type="project" value="UniProtKB-KW"/>
</dbReference>
<dbReference type="EMBL" id="JASPKY010000052">
    <property type="protein sequence ID" value="KAK9745040.1"/>
    <property type="molecule type" value="Genomic_DNA"/>
</dbReference>
<dbReference type="PANTHER" id="PTHR37984">
    <property type="entry name" value="PROTEIN CBG26694"/>
    <property type="match status" value="1"/>
</dbReference>
<dbReference type="PANTHER" id="PTHR37984:SF5">
    <property type="entry name" value="PROTEIN NYNRIN-LIKE"/>
    <property type="match status" value="1"/>
</dbReference>
<dbReference type="Proteomes" id="UP001458880">
    <property type="component" value="Unassembled WGS sequence"/>
</dbReference>
<evidence type="ECO:0000313" key="3">
    <source>
        <dbReference type="EMBL" id="KAK9745040.1"/>
    </source>
</evidence>
<keyword evidence="1" id="KW-0863">Zinc-finger</keyword>
<dbReference type="Gene3D" id="3.10.10.10">
    <property type="entry name" value="HIV Type 1 Reverse Transcriptase, subunit A, domain 1"/>
    <property type="match status" value="1"/>
</dbReference>
<keyword evidence="4" id="KW-1185">Reference proteome</keyword>
<keyword evidence="1" id="KW-0862">Zinc</keyword>
<dbReference type="InterPro" id="IPR001878">
    <property type="entry name" value="Znf_CCHC"/>
</dbReference>
<evidence type="ECO:0000259" key="2">
    <source>
        <dbReference type="PROSITE" id="PS50158"/>
    </source>
</evidence>
<organism evidence="3 4">
    <name type="scientific">Popillia japonica</name>
    <name type="common">Japanese beetle</name>
    <dbReference type="NCBI Taxonomy" id="7064"/>
    <lineage>
        <taxon>Eukaryota</taxon>
        <taxon>Metazoa</taxon>
        <taxon>Ecdysozoa</taxon>
        <taxon>Arthropoda</taxon>
        <taxon>Hexapoda</taxon>
        <taxon>Insecta</taxon>
        <taxon>Pterygota</taxon>
        <taxon>Neoptera</taxon>
        <taxon>Endopterygota</taxon>
        <taxon>Coleoptera</taxon>
        <taxon>Polyphaga</taxon>
        <taxon>Scarabaeiformia</taxon>
        <taxon>Scarabaeidae</taxon>
        <taxon>Rutelinae</taxon>
        <taxon>Popillia</taxon>
    </lineage>
</organism>
<name>A0AAW1MBL5_POPJA</name>
<dbReference type="GO" id="GO:0071897">
    <property type="term" value="P:DNA biosynthetic process"/>
    <property type="evidence" value="ECO:0007669"/>
    <property type="project" value="UniProtKB-ARBA"/>
</dbReference>
<dbReference type="SUPFAM" id="SSF57756">
    <property type="entry name" value="Retrovirus zinc finger-like domains"/>
    <property type="match status" value="1"/>
</dbReference>
<feature type="domain" description="CCHC-type" evidence="2">
    <location>
        <begin position="85"/>
        <end position="100"/>
    </location>
</feature>
<evidence type="ECO:0000313" key="4">
    <source>
        <dbReference type="Proteomes" id="UP001458880"/>
    </source>
</evidence>
<dbReference type="InterPro" id="IPR043502">
    <property type="entry name" value="DNA/RNA_pol_sf"/>
</dbReference>
<dbReference type="SUPFAM" id="SSF56672">
    <property type="entry name" value="DNA/RNA polymerases"/>
    <property type="match status" value="1"/>
</dbReference>
<accession>A0AAW1MBL5</accession>
<gene>
    <name evidence="3" type="ORF">QE152_g7258</name>
</gene>
<sequence length="373" mass="42860">MISALAAPKMPKENSYNELIKLLEKHLAAEKNILLAQHQFLSKHQTDKQRTRTKRTIVSNINTSHREAVPAQKINYRKLGIDGLCLRCGKDNHTVKDCRSDKSRLKCTECKKSGNVAKEERINSVQKEAAFKDYRAFQIIDIYQNRPSDKDRERYAQVNVEEKSIQFEIDSGSGYTVLPRNQYAKLKSIQFEIDSGSGYTVLPRNQYAKLQFTGLLEPATIRFRSYTRDVFVPQYVFDRTHETFSFQTEKSRSMRNSTSSRQGTGFAGIITKTDTSEWGSPLVIIPKADGGVRLCVDYKVGINERRMDACYPIRKIDEILDSLHNSRFFCRLDLYKAYLQFQVDDQSSEIQPISTQRGTYKTNRLSFGIKTAP</sequence>
<protein>
    <recommendedName>
        <fullName evidence="2">CCHC-type domain-containing protein</fullName>
    </recommendedName>
</protein>
<dbReference type="Gene3D" id="3.30.70.270">
    <property type="match status" value="1"/>
</dbReference>
<dbReference type="GO" id="GO:0003676">
    <property type="term" value="F:nucleic acid binding"/>
    <property type="evidence" value="ECO:0007669"/>
    <property type="project" value="InterPro"/>
</dbReference>
<dbReference type="InterPro" id="IPR050951">
    <property type="entry name" value="Retrovirus_Pol_polyprotein"/>
</dbReference>
<dbReference type="InterPro" id="IPR036875">
    <property type="entry name" value="Znf_CCHC_sf"/>
</dbReference>
<dbReference type="AlphaFoldDB" id="A0AAW1MBL5"/>